<name>A0A919TIQ6_9ACTN</name>
<evidence type="ECO:0000313" key="2">
    <source>
        <dbReference type="Proteomes" id="UP000629619"/>
    </source>
</evidence>
<reference evidence="1" key="1">
    <citation type="submission" date="2021-01" db="EMBL/GenBank/DDBJ databases">
        <title>Whole genome shotgun sequence of Actinoplanes siamensis NBRC 109076.</title>
        <authorList>
            <person name="Komaki H."/>
            <person name="Tamura T."/>
        </authorList>
    </citation>
    <scope>NUCLEOTIDE SEQUENCE</scope>
    <source>
        <strain evidence="1">NBRC 109076</strain>
    </source>
</reference>
<dbReference type="EMBL" id="BOMW01000020">
    <property type="protein sequence ID" value="GIF04626.1"/>
    <property type="molecule type" value="Genomic_DNA"/>
</dbReference>
<organism evidence="1 2">
    <name type="scientific">Actinoplanes siamensis</name>
    <dbReference type="NCBI Taxonomy" id="1223317"/>
    <lineage>
        <taxon>Bacteria</taxon>
        <taxon>Bacillati</taxon>
        <taxon>Actinomycetota</taxon>
        <taxon>Actinomycetes</taxon>
        <taxon>Micromonosporales</taxon>
        <taxon>Micromonosporaceae</taxon>
        <taxon>Actinoplanes</taxon>
    </lineage>
</organism>
<dbReference type="Proteomes" id="UP000629619">
    <property type="component" value="Unassembled WGS sequence"/>
</dbReference>
<evidence type="ECO:0000313" key="1">
    <source>
        <dbReference type="EMBL" id="GIF04626.1"/>
    </source>
</evidence>
<comment type="caution">
    <text evidence="1">The sequence shown here is derived from an EMBL/GenBank/DDBJ whole genome shotgun (WGS) entry which is preliminary data.</text>
</comment>
<proteinExistence type="predicted"/>
<accession>A0A919TIQ6</accession>
<protein>
    <submittedName>
        <fullName evidence="1">Uncharacterized protein</fullName>
    </submittedName>
</protein>
<dbReference type="AlphaFoldDB" id="A0A919TIQ6"/>
<keyword evidence="2" id="KW-1185">Reference proteome</keyword>
<sequence length="92" mass="9702">MEAGNFESARNPDRYPRVAISVGIVQDLLDADRVLTDLRTVVVEVLGDSNDPLLTALSDIDDAADLASAIDLVTTAAGSLPDDKVRFGTLSS</sequence>
<gene>
    <name evidence="1" type="ORF">Asi03nite_21640</name>
</gene>